<keyword evidence="2" id="KW-1133">Transmembrane helix</keyword>
<comment type="caution">
    <text evidence="4">The sequence shown here is derived from an EMBL/GenBank/DDBJ whole genome shotgun (WGS) entry which is preliminary data.</text>
</comment>
<dbReference type="Pfam" id="PF01478">
    <property type="entry name" value="Peptidase_A24"/>
    <property type="match status" value="1"/>
</dbReference>
<accession>A0ABN2TGA4</accession>
<feature type="transmembrane region" description="Helical" evidence="2">
    <location>
        <begin position="44"/>
        <end position="65"/>
    </location>
</feature>
<dbReference type="EMBL" id="BAAANO010000017">
    <property type="protein sequence ID" value="GAA2008562.1"/>
    <property type="molecule type" value="Genomic_DNA"/>
</dbReference>
<protein>
    <recommendedName>
        <fullName evidence="3">Prepilin type IV endopeptidase peptidase domain-containing protein</fullName>
    </recommendedName>
</protein>
<dbReference type="InterPro" id="IPR000045">
    <property type="entry name" value="Prepilin_IV_endopep_pep"/>
</dbReference>
<feature type="transmembrane region" description="Helical" evidence="2">
    <location>
        <begin position="179"/>
        <end position="207"/>
    </location>
</feature>
<gene>
    <name evidence="4" type="ORF">GCM10009755_18810</name>
</gene>
<reference evidence="4 5" key="1">
    <citation type="journal article" date="2019" name="Int. J. Syst. Evol. Microbiol.">
        <title>The Global Catalogue of Microorganisms (GCM) 10K type strain sequencing project: providing services to taxonomists for standard genome sequencing and annotation.</title>
        <authorList>
            <consortium name="The Broad Institute Genomics Platform"/>
            <consortium name="The Broad Institute Genome Sequencing Center for Infectious Disease"/>
            <person name="Wu L."/>
            <person name="Ma J."/>
        </authorList>
    </citation>
    <scope>NUCLEOTIDE SEQUENCE [LARGE SCALE GENOMIC DNA]</scope>
    <source>
        <strain evidence="4 5">JCM 14546</strain>
    </source>
</reference>
<evidence type="ECO:0000313" key="4">
    <source>
        <dbReference type="EMBL" id="GAA2008562.1"/>
    </source>
</evidence>
<feature type="transmembrane region" description="Helical" evidence="2">
    <location>
        <begin position="77"/>
        <end position="100"/>
    </location>
</feature>
<sequence>MLLTSALTALLIGLALPWCVNDEAGMRLLRLHGRPHGRVPGRRLLRVMLPIGLALGYLASACLLPDRDTVTGAAAHADPGAFGLAGVLGLVAGASGWLFWIDVRIHRLPDRIVLPLAGACAVLTARDWAAGVPGARTALLGGLVLLLALFLLALLGLFLRGGGMGLGDVKLGFPLGLVAAWISPAHVFLAVVLMHVSAVLVVVSALVRRRAHRGTRIAFGPHMLVGLWATILLVPVLPEL</sequence>
<feature type="transmembrane region" description="Helical" evidence="2">
    <location>
        <begin position="219"/>
        <end position="237"/>
    </location>
</feature>
<evidence type="ECO:0000256" key="1">
    <source>
        <dbReference type="ARBA" id="ARBA00005801"/>
    </source>
</evidence>
<dbReference type="PANTHER" id="PTHR30487">
    <property type="entry name" value="TYPE 4 PREPILIN-LIKE PROTEINS LEADER PEPTIDE-PROCESSING ENZYME"/>
    <property type="match status" value="1"/>
</dbReference>
<comment type="similarity">
    <text evidence="1">Belongs to the peptidase A24 family.</text>
</comment>
<keyword evidence="2" id="KW-0472">Membrane</keyword>
<dbReference type="Proteomes" id="UP001500755">
    <property type="component" value="Unassembled WGS sequence"/>
</dbReference>
<evidence type="ECO:0000259" key="3">
    <source>
        <dbReference type="Pfam" id="PF01478"/>
    </source>
</evidence>
<feature type="transmembrane region" description="Helical" evidence="2">
    <location>
        <begin position="138"/>
        <end position="159"/>
    </location>
</feature>
<name>A0ABN2TGA4_9MICO</name>
<organism evidence="4 5">
    <name type="scientific">Brevibacterium samyangense</name>
    <dbReference type="NCBI Taxonomy" id="366888"/>
    <lineage>
        <taxon>Bacteria</taxon>
        <taxon>Bacillati</taxon>
        <taxon>Actinomycetota</taxon>
        <taxon>Actinomycetes</taxon>
        <taxon>Micrococcales</taxon>
        <taxon>Brevibacteriaceae</taxon>
        <taxon>Brevibacterium</taxon>
    </lineage>
</organism>
<dbReference type="Gene3D" id="1.20.120.1220">
    <property type="match status" value="1"/>
</dbReference>
<keyword evidence="5" id="KW-1185">Reference proteome</keyword>
<evidence type="ECO:0000256" key="2">
    <source>
        <dbReference type="SAM" id="Phobius"/>
    </source>
</evidence>
<dbReference type="InterPro" id="IPR050882">
    <property type="entry name" value="Prepilin_peptidase/N-MTase"/>
</dbReference>
<keyword evidence="2" id="KW-0812">Transmembrane</keyword>
<feature type="domain" description="Prepilin type IV endopeptidase peptidase" evidence="3">
    <location>
        <begin position="96"/>
        <end position="194"/>
    </location>
</feature>
<evidence type="ECO:0000313" key="5">
    <source>
        <dbReference type="Proteomes" id="UP001500755"/>
    </source>
</evidence>
<proteinExistence type="inferred from homology"/>
<dbReference type="PANTHER" id="PTHR30487:SF0">
    <property type="entry name" value="PREPILIN LEADER PEPTIDASE_N-METHYLTRANSFERASE-RELATED"/>
    <property type="match status" value="1"/>
</dbReference>